<keyword evidence="17" id="KW-1185">Reference proteome</keyword>
<evidence type="ECO:0000313" key="16">
    <source>
        <dbReference type="EMBL" id="MFC4388826.1"/>
    </source>
</evidence>
<accession>A0ABV8W0R3</accession>
<evidence type="ECO:0000256" key="6">
    <source>
        <dbReference type="ARBA" id="ARBA00022679"/>
    </source>
</evidence>
<dbReference type="Proteomes" id="UP001595880">
    <property type="component" value="Unassembled WGS sequence"/>
</dbReference>
<evidence type="ECO:0000256" key="5">
    <source>
        <dbReference type="ARBA" id="ARBA00022573"/>
    </source>
</evidence>
<evidence type="ECO:0000256" key="7">
    <source>
        <dbReference type="ARBA" id="ARBA00022741"/>
    </source>
</evidence>
<evidence type="ECO:0000256" key="11">
    <source>
        <dbReference type="ARBA" id="ARBA00033354"/>
    </source>
</evidence>
<gene>
    <name evidence="16" type="ORF">ACFOZ1_13575</name>
</gene>
<keyword evidence="6 14" id="KW-0808">Transferase</keyword>
<dbReference type="PANTHER" id="PTHR12213">
    <property type="entry name" value="CORRINOID ADENOSYLTRANSFERASE"/>
    <property type="match status" value="1"/>
</dbReference>
<comment type="catalytic activity">
    <reaction evidence="13 14">
        <text>2 cob(II)alamin + reduced [electron-transfer flavoprotein] + 2 ATP = 2 adenosylcob(III)alamin + 2 triphosphate + oxidized [electron-transfer flavoprotein] + 3 H(+)</text>
        <dbReference type="Rhea" id="RHEA:28671"/>
        <dbReference type="Rhea" id="RHEA-COMP:10685"/>
        <dbReference type="Rhea" id="RHEA-COMP:10686"/>
        <dbReference type="ChEBI" id="CHEBI:15378"/>
        <dbReference type="ChEBI" id="CHEBI:16304"/>
        <dbReference type="ChEBI" id="CHEBI:18036"/>
        <dbReference type="ChEBI" id="CHEBI:18408"/>
        <dbReference type="ChEBI" id="CHEBI:30616"/>
        <dbReference type="ChEBI" id="CHEBI:57692"/>
        <dbReference type="ChEBI" id="CHEBI:58307"/>
        <dbReference type="EC" id="2.5.1.17"/>
    </reaction>
</comment>
<reference evidence="17" key="1">
    <citation type="journal article" date="2019" name="Int. J. Syst. Evol. Microbiol.">
        <title>The Global Catalogue of Microorganisms (GCM) 10K type strain sequencing project: providing services to taxonomists for standard genome sequencing and annotation.</title>
        <authorList>
            <consortium name="The Broad Institute Genomics Platform"/>
            <consortium name="The Broad Institute Genome Sequencing Center for Infectious Disease"/>
            <person name="Wu L."/>
            <person name="Ma J."/>
        </authorList>
    </citation>
    <scope>NUCLEOTIDE SEQUENCE [LARGE SCALE GENOMIC DNA]</scope>
    <source>
        <strain evidence="17">KACC 14058</strain>
    </source>
</reference>
<feature type="domain" description="Cobalamin adenosyltransferase-like" evidence="15">
    <location>
        <begin position="3"/>
        <end position="170"/>
    </location>
</feature>
<dbReference type="GO" id="GO:0008817">
    <property type="term" value="F:corrinoid adenosyltransferase activity"/>
    <property type="evidence" value="ECO:0007669"/>
    <property type="project" value="UniProtKB-EC"/>
</dbReference>
<keyword evidence="5 14" id="KW-0169">Cobalamin biosynthesis</keyword>
<comment type="pathway">
    <text evidence="1 14">Cofactor biosynthesis; adenosylcobalamin biosynthesis; adenosylcobalamin from cob(II)yrinate a,c-diamide: step 2/7.</text>
</comment>
<protein>
    <recommendedName>
        <fullName evidence="4 14">Corrinoid adenosyltransferase</fullName>
        <ecNumber evidence="3 14">2.5.1.17</ecNumber>
    </recommendedName>
    <alternativeName>
        <fullName evidence="9 14">Cob(II)alamin adenosyltransferase</fullName>
    </alternativeName>
    <alternativeName>
        <fullName evidence="11 14">Cob(II)yrinic acid a,c-diamide adenosyltransferase</fullName>
    </alternativeName>
    <alternativeName>
        <fullName evidence="10 14">Cobinamide/cobalamin adenosyltransferase</fullName>
    </alternativeName>
</protein>
<dbReference type="Gene3D" id="1.20.1200.10">
    <property type="entry name" value="Cobalamin adenosyltransferase-like"/>
    <property type="match status" value="1"/>
</dbReference>
<dbReference type="RefSeq" id="WP_390200138.1">
    <property type="nucleotide sequence ID" value="NZ_JBHSDV010000005.1"/>
</dbReference>
<dbReference type="InterPro" id="IPR016030">
    <property type="entry name" value="CblAdoTrfase-like"/>
</dbReference>
<comment type="similarity">
    <text evidence="2 14">Belongs to the Cob(I)alamin adenosyltransferase family.</text>
</comment>
<evidence type="ECO:0000256" key="12">
    <source>
        <dbReference type="ARBA" id="ARBA00048555"/>
    </source>
</evidence>
<sequence>MRIYTRTGDRGETSLIYGKRVAKNDMRVEAYGTCDELNAIIGMAISHLEQVEQKEDIDKIIVEFYQIQTILFHVGAELATPSGKEVTWQLKESHVKQVEEQIDNWQATLPSLTNFILPSGHIAATTVHHARTVARRAERIIVGMKEDLDNVHVFQYMNRLSDYLFVAARTINHRLRIEERHLHIEA</sequence>
<name>A0ABV8W0R3_9BACI</name>
<keyword evidence="8 14" id="KW-0067">ATP-binding</keyword>
<evidence type="ECO:0000313" key="17">
    <source>
        <dbReference type="Proteomes" id="UP001595880"/>
    </source>
</evidence>
<dbReference type="Pfam" id="PF01923">
    <property type="entry name" value="Cob_adeno_trans"/>
    <property type="match status" value="1"/>
</dbReference>
<evidence type="ECO:0000256" key="1">
    <source>
        <dbReference type="ARBA" id="ARBA00005121"/>
    </source>
</evidence>
<organism evidence="16 17">
    <name type="scientific">Gracilibacillus marinus</name>
    <dbReference type="NCBI Taxonomy" id="630535"/>
    <lineage>
        <taxon>Bacteria</taxon>
        <taxon>Bacillati</taxon>
        <taxon>Bacillota</taxon>
        <taxon>Bacilli</taxon>
        <taxon>Bacillales</taxon>
        <taxon>Bacillaceae</taxon>
        <taxon>Gracilibacillus</taxon>
    </lineage>
</organism>
<evidence type="ECO:0000256" key="10">
    <source>
        <dbReference type="ARBA" id="ARBA00033334"/>
    </source>
</evidence>
<dbReference type="PANTHER" id="PTHR12213:SF0">
    <property type="entry name" value="CORRINOID ADENOSYLTRANSFERASE MMAB"/>
    <property type="match status" value="1"/>
</dbReference>
<evidence type="ECO:0000259" key="15">
    <source>
        <dbReference type="Pfam" id="PF01923"/>
    </source>
</evidence>
<proteinExistence type="inferred from homology"/>
<comment type="caution">
    <text evidence="16">The sequence shown here is derived from an EMBL/GenBank/DDBJ whole genome shotgun (WGS) entry which is preliminary data.</text>
</comment>
<dbReference type="InterPro" id="IPR036451">
    <property type="entry name" value="CblAdoTrfase-like_sf"/>
</dbReference>
<dbReference type="InterPro" id="IPR029499">
    <property type="entry name" value="PduO-typ"/>
</dbReference>
<dbReference type="EMBL" id="JBHSDV010000005">
    <property type="protein sequence ID" value="MFC4388826.1"/>
    <property type="molecule type" value="Genomic_DNA"/>
</dbReference>
<keyword evidence="7 14" id="KW-0547">Nucleotide-binding</keyword>
<evidence type="ECO:0000256" key="8">
    <source>
        <dbReference type="ARBA" id="ARBA00022840"/>
    </source>
</evidence>
<dbReference type="EC" id="2.5.1.17" evidence="3 14"/>
<evidence type="ECO:0000256" key="14">
    <source>
        <dbReference type="RuleBase" id="RU366026"/>
    </source>
</evidence>
<evidence type="ECO:0000256" key="2">
    <source>
        <dbReference type="ARBA" id="ARBA00007487"/>
    </source>
</evidence>
<evidence type="ECO:0000256" key="3">
    <source>
        <dbReference type="ARBA" id="ARBA00012454"/>
    </source>
</evidence>
<evidence type="ECO:0000256" key="4">
    <source>
        <dbReference type="ARBA" id="ARBA00020963"/>
    </source>
</evidence>
<evidence type="ECO:0000256" key="9">
    <source>
        <dbReference type="ARBA" id="ARBA00031529"/>
    </source>
</evidence>
<dbReference type="SUPFAM" id="SSF89028">
    <property type="entry name" value="Cobalamin adenosyltransferase-like"/>
    <property type="match status" value="1"/>
</dbReference>
<evidence type="ECO:0000256" key="13">
    <source>
        <dbReference type="ARBA" id="ARBA00048692"/>
    </source>
</evidence>
<comment type="catalytic activity">
    <reaction evidence="12 14">
        <text>2 cob(II)yrinate a,c diamide + reduced [electron-transfer flavoprotein] + 2 ATP = 2 adenosylcob(III)yrinate a,c-diamide + 2 triphosphate + oxidized [electron-transfer flavoprotein] + 3 H(+)</text>
        <dbReference type="Rhea" id="RHEA:11528"/>
        <dbReference type="Rhea" id="RHEA-COMP:10685"/>
        <dbReference type="Rhea" id="RHEA-COMP:10686"/>
        <dbReference type="ChEBI" id="CHEBI:15378"/>
        <dbReference type="ChEBI" id="CHEBI:18036"/>
        <dbReference type="ChEBI" id="CHEBI:30616"/>
        <dbReference type="ChEBI" id="CHEBI:57692"/>
        <dbReference type="ChEBI" id="CHEBI:58307"/>
        <dbReference type="ChEBI" id="CHEBI:58503"/>
        <dbReference type="ChEBI" id="CHEBI:58537"/>
        <dbReference type="EC" id="2.5.1.17"/>
    </reaction>
</comment>
<dbReference type="NCBIfam" id="TIGR00636">
    <property type="entry name" value="PduO_Nterm"/>
    <property type="match status" value="1"/>
</dbReference>